<dbReference type="CDD" id="cd00075">
    <property type="entry name" value="HATPase"/>
    <property type="match status" value="1"/>
</dbReference>
<dbReference type="InterPro" id="IPR003660">
    <property type="entry name" value="HAMP_dom"/>
</dbReference>
<evidence type="ECO:0000256" key="2">
    <source>
        <dbReference type="ARBA" id="ARBA00001968"/>
    </source>
</evidence>
<dbReference type="FunFam" id="3.30.565.10:FF:000006">
    <property type="entry name" value="Sensor histidine kinase WalK"/>
    <property type="match status" value="1"/>
</dbReference>
<dbReference type="SUPFAM" id="SSF158472">
    <property type="entry name" value="HAMP domain-like"/>
    <property type="match status" value="1"/>
</dbReference>
<dbReference type="RefSeq" id="WP_196196009.1">
    <property type="nucleotide sequence ID" value="NZ_JADPRT010000009.1"/>
</dbReference>
<dbReference type="EMBL" id="JADPRT010000009">
    <property type="protein sequence ID" value="MBF9070861.1"/>
    <property type="molecule type" value="Genomic_DNA"/>
</dbReference>
<evidence type="ECO:0000256" key="12">
    <source>
        <dbReference type="SAM" id="Phobius"/>
    </source>
</evidence>
<dbReference type="Gene3D" id="1.10.287.130">
    <property type="match status" value="1"/>
</dbReference>
<dbReference type="Gene3D" id="6.10.340.10">
    <property type="match status" value="1"/>
</dbReference>
<dbReference type="InterPro" id="IPR005467">
    <property type="entry name" value="His_kinase_dom"/>
</dbReference>
<evidence type="ECO:0000256" key="3">
    <source>
        <dbReference type="ARBA" id="ARBA00004236"/>
    </source>
</evidence>
<evidence type="ECO:0000256" key="4">
    <source>
        <dbReference type="ARBA" id="ARBA00012438"/>
    </source>
</evidence>
<keyword evidence="6" id="KW-0808">Transferase</keyword>
<name>A0A931B8A0_9ACTN</name>
<dbReference type="GO" id="GO:0005509">
    <property type="term" value="F:calcium ion binding"/>
    <property type="evidence" value="ECO:0007669"/>
    <property type="project" value="UniProtKB-ARBA"/>
</dbReference>
<evidence type="ECO:0000313" key="16">
    <source>
        <dbReference type="Proteomes" id="UP000657385"/>
    </source>
</evidence>
<dbReference type="CDD" id="cd06225">
    <property type="entry name" value="HAMP"/>
    <property type="match status" value="1"/>
</dbReference>
<feature type="transmembrane region" description="Helical" evidence="12">
    <location>
        <begin position="188"/>
        <end position="208"/>
    </location>
</feature>
<dbReference type="Pfam" id="PF00512">
    <property type="entry name" value="HisKA"/>
    <property type="match status" value="1"/>
</dbReference>
<dbReference type="PANTHER" id="PTHR45436:SF5">
    <property type="entry name" value="SENSOR HISTIDINE KINASE TRCS"/>
    <property type="match status" value="1"/>
</dbReference>
<evidence type="ECO:0000256" key="1">
    <source>
        <dbReference type="ARBA" id="ARBA00000085"/>
    </source>
</evidence>
<evidence type="ECO:0000256" key="5">
    <source>
        <dbReference type="ARBA" id="ARBA00022553"/>
    </source>
</evidence>
<dbReference type="GO" id="GO:0005886">
    <property type="term" value="C:plasma membrane"/>
    <property type="evidence" value="ECO:0007669"/>
    <property type="project" value="UniProtKB-SubCell"/>
</dbReference>
<comment type="catalytic activity">
    <reaction evidence="1">
        <text>ATP + protein L-histidine = ADP + protein N-phospho-L-histidine.</text>
        <dbReference type="EC" id="2.7.13.3"/>
    </reaction>
</comment>
<dbReference type="PRINTS" id="PR00344">
    <property type="entry name" value="BCTRLSENSOR"/>
</dbReference>
<dbReference type="SMART" id="SM00304">
    <property type="entry name" value="HAMP"/>
    <property type="match status" value="1"/>
</dbReference>
<feature type="domain" description="Histidine kinase" evidence="13">
    <location>
        <begin position="280"/>
        <end position="501"/>
    </location>
</feature>
<dbReference type="PANTHER" id="PTHR45436">
    <property type="entry name" value="SENSOR HISTIDINE KINASE YKOH"/>
    <property type="match status" value="1"/>
</dbReference>
<dbReference type="Pfam" id="PF00672">
    <property type="entry name" value="HAMP"/>
    <property type="match status" value="1"/>
</dbReference>
<dbReference type="FunFam" id="1.10.287.130:FF:000001">
    <property type="entry name" value="Two-component sensor histidine kinase"/>
    <property type="match status" value="1"/>
</dbReference>
<dbReference type="InterPro" id="IPR003594">
    <property type="entry name" value="HATPase_dom"/>
</dbReference>
<dbReference type="Gene3D" id="3.30.565.10">
    <property type="entry name" value="Histidine kinase-like ATPase, C-terminal domain"/>
    <property type="match status" value="1"/>
</dbReference>
<dbReference type="SMART" id="SM00387">
    <property type="entry name" value="HATPase_c"/>
    <property type="match status" value="1"/>
</dbReference>
<keyword evidence="5" id="KW-0597">Phosphoprotein</keyword>
<evidence type="ECO:0000256" key="9">
    <source>
        <dbReference type="ARBA" id="ARBA00022989"/>
    </source>
</evidence>
<evidence type="ECO:0000256" key="6">
    <source>
        <dbReference type="ARBA" id="ARBA00022679"/>
    </source>
</evidence>
<dbReference type="PROSITE" id="PS50109">
    <property type="entry name" value="HIS_KIN"/>
    <property type="match status" value="1"/>
</dbReference>
<keyword evidence="8 15" id="KW-0418">Kinase</keyword>
<evidence type="ECO:0000259" key="13">
    <source>
        <dbReference type="PROSITE" id="PS50109"/>
    </source>
</evidence>
<evidence type="ECO:0000256" key="11">
    <source>
        <dbReference type="ARBA" id="ARBA00023136"/>
    </source>
</evidence>
<feature type="domain" description="HAMP" evidence="14">
    <location>
        <begin position="209"/>
        <end position="265"/>
    </location>
</feature>
<protein>
    <recommendedName>
        <fullName evidence="4">histidine kinase</fullName>
        <ecNumber evidence="4">2.7.13.3</ecNumber>
    </recommendedName>
</protein>
<dbReference type="InterPro" id="IPR004358">
    <property type="entry name" value="Sig_transdc_His_kin-like_C"/>
</dbReference>
<evidence type="ECO:0000256" key="10">
    <source>
        <dbReference type="ARBA" id="ARBA00023012"/>
    </source>
</evidence>
<comment type="subcellular location">
    <subcellularLocation>
        <location evidence="3">Cell membrane</location>
    </subcellularLocation>
</comment>
<keyword evidence="11 12" id="KW-0472">Membrane</keyword>
<dbReference type="InterPro" id="IPR036890">
    <property type="entry name" value="HATPase_C_sf"/>
</dbReference>
<evidence type="ECO:0000259" key="14">
    <source>
        <dbReference type="PROSITE" id="PS50885"/>
    </source>
</evidence>
<keyword evidence="16" id="KW-1185">Reference proteome</keyword>
<sequence>MSFVGRLRSRLALRRRARQHLVGRISLRLRLLALLVALVALGLTVSDTLVLGSVRDNQMQRVDSQLARFGQQMERVALNPVRRPLTPGIRRGAWLPSQYVTVPVDADGSYGQLQAQQLDAGDPKPVLPTLDPTSLAAAMGSPFTVGADHGGGQWRVLILPVAKRPGSGVLVATSLDDTDAMITRLNEGFLAVGAAVLLLLTVAGFFAVRTGLKPLRRIEETAEAIAAGHPLSHRVPDSEAEQHTEVGRLARSLNSMLAQIESAFAERTRSEDRMRRFVADASHELRTPLAGIRGFAELYRMGALATDADVKRTMERIESEAVRMSGLVEDLLMLARLDEQRPLQLAPMDLRTLAIDALHDTTALDPTREVSLTGPAGVPTPGAALVLGDEARLRQVVTNLVGNAVKHTPAGTAVRIGVGTIDGEGVLEVGDQGPGLTEEQAAKVFERFYRVDASRSRRDGGGAGLGLAIVSALTTAHGGRVELMTAPGAGATFRVSLPGAPAPVSHP</sequence>
<reference evidence="15" key="1">
    <citation type="submission" date="2020-11" db="EMBL/GenBank/DDBJ databases">
        <title>Isolation and identification of active actinomycetes.</title>
        <authorList>
            <person name="Yu B."/>
        </authorList>
    </citation>
    <scope>NUCLEOTIDE SEQUENCE</scope>
    <source>
        <strain evidence="15">NEAU-YB345</strain>
    </source>
</reference>
<keyword evidence="7 12" id="KW-0812">Transmembrane</keyword>
<keyword evidence="10" id="KW-0902">Two-component regulatory system</keyword>
<comment type="cofactor">
    <cofactor evidence="2">
        <name>a divalent metal cation</name>
        <dbReference type="ChEBI" id="CHEBI:60240"/>
    </cofactor>
</comment>
<dbReference type="SUPFAM" id="SSF47384">
    <property type="entry name" value="Homodimeric domain of signal transducing histidine kinase"/>
    <property type="match status" value="1"/>
</dbReference>
<dbReference type="SUPFAM" id="SSF55874">
    <property type="entry name" value="ATPase domain of HSP90 chaperone/DNA topoisomerase II/histidine kinase"/>
    <property type="match status" value="1"/>
</dbReference>
<dbReference type="Pfam" id="PF02518">
    <property type="entry name" value="HATPase_c"/>
    <property type="match status" value="1"/>
</dbReference>
<gene>
    <name evidence="15" type="ORF">I2501_22865</name>
</gene>
<evidence type="ECO:0000313" key="15">
    <source>
        <dbReference type="EMBL" id="MBF9070861.1"/>
    </source>
</evidence>
<organism evidence="15 16">
    <name type="scientific">Streptacidiphilus fuscans</name>
    <dbReference type="NCBI Taxonomy" id="2789292"/>
    <lineage>
        <taxon>Bacteria</taxon>
        <taxon>Bacillati</taxon>
        <taxon>Actinomycetota</taxon>
        <taxon>Actinomycetes</taxon>
        <taxon>Kitasatosporales</taxon>
        <taxon>Streptomycetaceae</taxon>
        <taxon>Streptacidiphilus</taxon>
    </lineage>
</organism>
<keyword evidence="9 12" id="KW-1133">Transmembrane helix</keyword>
<dbReference type="SMART" id="SM00388">
    <property type="entry name" value="HisKA"/>
    <property type="match status" value="1"/>
</dbReference>
<dbReference type="AlphaFoldDB" id="A0A931B8A0"/>
<dbReference type="InterPro" id="IPR036097">
    <property type="entry name" value="HisK_dim/P_sf"/>
</dbReference>
<evidence type="ECO:0000256" key="7">
    <source>
        <dbReference type="ARBA" id="ARBA00022692"/>
    </source>
</evidence>
<comment type="caution">
    <text evidence="15">The sequence shown here is derived from an EMBL/GenBank/DDBJ whole genome shotgun (WGS) entry which is preliminary data.</text>
</comment>
<dbReference type="EC" id="2.7.13.3" evidence="4"/>
<proteinExistence type="predicted"/>
<evidence type="ECO:0000256" key="8">
    <source>
        <dbReference type="ARBA" id="ARBA00022777"/>
    </source>
</evidence>
<dbReference type="Proteomes" id="UP000657385">
    <property type="component" value="Unassembled WGS sequence"/>
</dbReference>
<dbReference type="PROSITE" id="PS50885">
    <property type="entry name" value="HAMP"/>
    <property type="match status" value="1"/>
</dbReference>
<accession>A0A931B8A0</accession>
<dbReference type="CDD" id="cd00082">
    <property type="entry name" value="HisKA"/>
    <property type="match status" value="1"/>
</dbReference>
<dbReference type="InterPro" id="IPR003661">
    <property type="entry name" value="HisK_dim/P_dom"/>
</dbReference>
<dbReference type="InterPro" id="IPR050428">
    <property type="entry name" value="TCS_sensor_his_kinase"/>
</dbReference>
<dbReference type="GO" id="GO:0000155">
    <property type="term" value="F:phosphorelay sensor kinase activity"/>
    <property type="evidence" value="ECO:0007669"/>
    <property type="project" value="InterPro"/>
</dbReference>